<name>A0ABV9TJQ8_9MICC</name>
<protein>
    <submittedName>
        <fullName evidence="3">Potassium channel family protein</fullName>
    </submittedName>
</protein>
<evidence type="ECO:0000313" key="4">
    <source>
        <dbReference type="Proteomes" id="UP001595797"/>
    </source>
</evidence>
<dbReference type="RefSeq" id="WP_277551137.1">
    <property type="nucleotide sequence ID" value="NZ_JARAMH010000007.1"/>
</dbReference>
<feature type="transmembrane region" description="Helical" evidence="1">
    <location>
        <begin position="30"/>
        <end position="49"/>
    </location>
</feature>
<accession>A0ABV9TJQ8</accession>
<dbReference type="Pfam" id="PF07885">
    <property type="entry name" value="Ion_trans_2"/>
    <property type="match status" value="1"/>
</dbReference>
<keyword evidence="1" id="KW-0472">Membrane</keyword>
<reference evidence="4" key="1">
    <citation type="journal article" date="2019" name="Int. J. Syst. Evol. Microbiol.">
        <title>The Global Catalogue of Microorganisms (GCM) 10K type strain sequencing project: providing services to taxonomists for standard genome sequencing and annotation.</title>
        <authorList>
            <consortium name="The Broad Institute Genomics Platform"/>
            <consortium name="The Broad Institute Genome Sequencing Center for Infectious Disease"/>
            <person name="Wu L."/>
            <person name="Ma J."/>
        </authorList>
    </citation>
    <scope>NUCLEOTIDE SEQUENCE [LARGE SCALE GENOMIC DNA]</scope>
    <source>
        <strain evidence="4">CGMCC 4.6946</strain>
    </source>
</reference>
<dbReference type="EMBL" id="JBHSIW010000011">
    <property type="protein sequence ID" value="MFC4903854.1"/>
    <property type="molecule type" value="Genomic_DNA"/>
</dbReference>
<gene>
    <name evidence="3" type="ORF">ACFPCS_09805</name>
</gene>
<feature type="transmembrane region" description="Helical" evidence="1">
    <location>
        <begin position="125"/>
        <end position="146"/>
    </location>
</feature>
<dbReference type="InterPro" id="IPR013099">
    <property type="entry name" value="K_chnl_dom"/>
</dbReference>
<feature type="transmembrane region" description="Helical" evidence="1">
    <location>
        <begin position="95"/>
        <end position="113"/>
    </location>
</feature>
<keyword evidence="3" id="KW-0407">Ion channel</keyword>
<keyword evidence="3" id="KW-0813">Transport</keyword>
<evidence type="ECO:0000256" key="1">
    <source>
        <dbReference type="SAM" id="Phobius"/>
    </source>
</evidence>
<dbReference type="GO" id="GO:0034220">
    <property type="term" value="P:monoatomic ion transmembrane transport"/>
    <property type="evidence" value="ECO:0007669"/>
    <property type="project" value="UniProtKB-KW"/>
</dbReference>
<keyword evidence="3" id="KW-0406">Ion transport</keyword>
<feature type="domain" description="Potassium channel" evidence="2">
    <location>
        <begin position="71"/>
        <end position="150"/>
    </location>
</feature>
<sequence length="161" mass="17283">MLVRSTLSGLGVVLAYFVLPFTSAFTGSTVLVLVGGLVLVAALLVWQIRAIWVSPVPRAQAFGTLALTLPVFVVVFAATYYLMSRAVPEHWSEPLSRLDAFYFAVTVIATVGFGDITAVSQAARAVVTVQMIGNLLLVGLIARVIMRAVQEGLERRDSVSE</sequence>
<organism evidence="3 4">
    <name type="scientific">Kocuria oceani</name>
    <dbReference type="NCBI Taxonomy" id="988827"/>
    <lineage>
        <taxon>Bacteria</taxon>
        <taxon>Bacillati</taxon>
        <taxon>Actinomycetota</taxon>
        <taxon>Actinomycetes</taxon>
        <taxon>Micrococcales</taxon>
        <taxon>Micrococcaceae</taxon>
        <taxon>Kocuria</taxon>
    </lineage>
</organism>
<keyword evidence="4" id="KW-1185">Reference proteome</keyword>
<evidence type="ECO:0000313" key="3">
    <source>
        <dbReference type="EMBL" id="MFC4903854.1"/>
    </source>
</evidence>
<evidence type="ECO:0000259" key="2">
    <source>
        <dbReference type="Pfam" id="PF07885"/>
    </source>
</evidence>
<keyword evidence="1" id="KW-1133">Transmembrane helix</keyword>
<comment type="caution">
    <text evidence="3">The sequence shown here is derived from an EMBL/GenBank/DDBJ whole genome shotgun (WGS) entry which is preliminary data.</text>
</comment>
<feature type="transmembrane region" description="Helical" evidence="1">
    <location>
        <begin position="6"/>
        <end position="23"/>
    </location>
</feature>
<feature type="transmembrane region" description="Helical" evidence="1">
    <location>
        <begin position="61"/>
        <end position="83"/>
    </location>
</feature>
<dbReference type="Proteomes" id="UP001595797">
    <property type="component" value="Unassembled WGS sequence"/>
</dbReference>
<proteinExistence type="predicted"/>
<keyword evidence="1" id="KW-0812">Transmembrane</keyword>
<dbReference type="SUPFAM" id="SSF81324">
    <property type="entry name" value="Voltage-gated potassium channels"/>
    <property type="match status" value="1"/>
</dbReference>
<dbReference type="Gene3D" id="1.10.287.70">
    <property type="match status" value="1"/>
</dbReference>